<name>A0A2T1N7X9_9FLAO</name>
<evidence type="ECO:0000313" key="2">
    <source>
        <dbReference type="Proteomes" id="UP000238430"/>
    </source>
</evidence>
<protein>
    <recommendedName>
        <fullName evidence="3">Carboxypeptidase-like regulatory domain-containing protein</fullName>
    </recommendedName>
</protein>
<dbReference type="Proteomes" id="UP000238430">
    <property type="component" value="Unassembled WGS sequence"/>
</dbReference>
<accession>A0A2T1N7X9</accession>
<dbReference type="AlphaFoldDB" id="A0A2T1N7X9"/>
<dbReference type="EMBL" id="PXOT01000025">
    <property type="protein sequence ID" value="PSG87979.1"/>
    <property type="molecule type" value="Genomic_DNA"/>
</dbReference>
<proteinExistence type="predicted"/>
<dbReference type="Pfam" id="PF13715">
    <property type="entry name" value="CarbopepD_reg_2"/>
    <property type="match status" value="1"/>
</dbReference>
<sequence length="265" mass="30036">MKKSNQLFILLAFIVQFSISQTVTIKGQIVADDDLENIHVLNKTSLTNATTDSLGVFKIKAKQNDTIVFSGVQYQVLVKVVSEENIKTKTLNAKLELFTNDLDEVFLTKQLSGDLNKDVSSSTAKADINFYDVGIPGYKGKPLTQNENRLNEAGGNEKMFAIGLGAAVNFNKFLNTITGRTKMLKERVRLESNDALLARLKNDLIEDFFTQNPLPEDKKDEFFYYCQEDPNFRPRCTKSNLEALQFFTDKYNEFIKNVSQIQNDN</sequence>
<dbReference type="InterPro" id="IPR008969">
    <property type="entry name" value="CarboxyPept-like_regulatory"/>
</dbReference>
<evidence type="ECO:0008006" key="3">
    <source>
        <dbReference type="Google" id="ProtNLM"/>
    </source>
</evidence>
<reference evidence="1 2" key="1">
    <citation type="submission" date="2018-03" db="EMBL/GenBank/DDBJ databases">
        <title>Mesoflavibacter sp. HG37 and Mesoflavibacter sp. HG96 sp.nov., two marine bacteria isolated from seawater of Western Pacific Ocean.</title>
        <authorList>
            <person name="Cheng H."/>
            <person name="Wu Y.-H."/>
            <person name="Guo L.-L."/>
            <person name="Xu X.-W."/>
        </authorList>
    </citation>
    <scope>NUCLEOTIDE SEQUENCE [LARGE SCALE GENOMIC DNA]</scope>
    <source>
        <strain evidence="1 2">KCTC 42117</strain>
    </source>
</reference>
<comment type="caution">
    <text evidence="1">The sequence shown here is derived from an EMBL/GenBank/DDBJ whole genome shotgun (WGS) entry which is preliminary data.</text>
</comment>
<dbReference type="SUPFAM" id="SSF49464">
    <property type="entry name" value="Carboxypeptidase regulatory domain-like"/>
    <property type="match status" value="1"/>
</dbReference>
<organism evidence="1 2">
    <name type="scientific">Mesoflavibacter zeaxanthinifaciens subsp. sabulilitoris</name>
    <dbReference type="NCBI Taxonomy" id="1520893"/>
    <lineage>
        <taxon>Bacteria</taxon>
        <taxon>Pseudomonadati</taxon>
        <taxon>Bacteroidota</taxon>
        <taxon>Flavobacteriia</taxon>
        <taxon>Flavobacteriales</taxon>
        <taxon>Flavobacteriaceae</taxon>
        <taxon>Mesoflavibacter</taxon>
    </lineage>
</organism>
<keyword evidence="2" id="KW-1185">Reference proteome</keyword>
<gene>
    <name evidence="1" type="ORF">C7H61_12275</name>
</gene>
<evidence type="ECO:0000313" key="1">
    <source>
        <dbReference type="EMBL" id="PSG87979.1"/>
    </source>
</evidence>